<evidence type="ECO:0000259" key="2">
    <source>
        <dbReference type="Pfam" id="PF12603"/>
    </source>
</evidence>
<evidence type="ECO:0000256" key="1">
    <source>
        <dbReference type="ARBA" id="ARBA00004340"/>
    </source>
</evidence>
<dbReference type="InterPro" id="IPR022531">
    <property type="entry name" value="L_PA-C-like"/>
</dbReference>
<reference evidence="4 5" key="1">
    <citation type="submission" date="2016-03" db="EMBL/GenBank/DDBJ databases">
        <title>EvidentialGene: Evidence-directed Construction of Genes on Genomes.</title>
        <authorList>
            <person name="Gilbert D.G."/>
            <person name="Choi J.-H."/>
            <person name="Mockaitis K."/>
            <person name="Colbourne J."/>
            <person name="Pfrender M."/>
        </authorList>
    </citation>
    <scope>NUCLEOTIDE SEQUENCE [LARGE SCALE GENOMIC DNA]</scope>
    <source>
        <strain evidence="4 5">Xinb3</strain>
        <tissue evidence="4">Complete organism</tissue>
    </source>
</reference>
<proteinExistence type="predicted"/>
<gene>
    <name evidence="4" type="ORF">APZ42_026217</name>
</gene>
<keyword evidence="5" id="KW-1185">Reference proteome</keyword>
<dbReference type="Pfam" id="PF12603">
    <property type="entry name" value="L_PA-C-like"/>
    <property type="match status" value="1"/>
</dbReference>
<dbReference type="Pfam" id="PF15518">
    <property type="entry name" value="L_protein_N"/>
    <property type="match status" value="1"/>
</dbReference>
<feature type="domain" description="RNA-directed RNA polymerase L PA-C-like" evidence="2">
    <location>
        <begin position="227"/>
        <end position="324"/>
    </location>
</feature>
<comment type="subcellular location">
    <subcellularLocation>
        <location evidence="1">Host cell</location>
    </subcellularLocation>
</comment>
<feature type="domain" description="RNA-directed RNA polymerase L N-terminal" evidence="3">
    <location>
        <begin position="66"/>
        <end position="205"/>
    </location>
</feature>
<organism evidence="4 5">
    <name type="scientific">Daphnia magna</name>
    <dbReference type="NCBI Taxonomy" id="35525"/>
    <lineage>
        <taxon>Eukaryota</taxon>
        <taxon>Metazoa</taxon>
        <taxon>Ecdysozoa</taxon>
        <taxon>Arthropoda</taxon>
        <taxon>Crustacea</taxon>
        <taxon>Branchiopoda</taxon>
        <taxon>Diplostraca</taxon>
        <taxon>Cladocera</taxon>
        <taxon>Anomopoda</taxon>
        <taxon>Daphniidae</taxon>
        <taxon>Daphnia</taxon>
    </lineage>
</organism>
<dbReference type="Proteomes" id="UP000076858">
    <property type="component" value="Unassembled WGS sequence"/>
</dbReference>
<evidence type="ECO:0000313" key="4">
    <source>
        <dbReference type="EMBL" id="KZS09537.1"/>
    </source>
</evidence>
<evidence type="ECO:0000313" key="5">
    <source>
        <dbReference type="Proteomes" id="UP000076858"/>
    </source>
</evidence>
<dbReference type="InterPro" id="IPR029124">
    <property type="entry name" value="L_protein_N"/>
</dbReference>
<accession>A0A164SE40</accession>
<comment type="caution">
    <text evidence="4">The sequence shown here is derived from an EMBL/GenBank/DDBJ whole genome shotgun (WGS) entry which is preliminary data.</text>
</comment>
<name>A0A164SE40_9CRUS</name>
<dbReference type="EMBL" id="LRGB01002060">
    <property type="protein sequence ID" value="KZS09537.1"/>
    <property type="molecule type" value="Genomic_DNA"/>
</dbReference>
<dbReference type="GO" id="GO:0043657">
    <property type="term" value="C:host cell"/>
    <property type="evidence" value="ECO:0007669"/>
    <property type="project" value="UniProtKB-SubCell"/>
</dbReference>
<evidence type="ECO:0000259" key="3">
    <source>
        <dbReference type="Pfam" id="PF15518"/>
    </source>
</evidence>
<protein>
    <submittedName>
        <fullName evidence="4">Uncharacterized protein</fullName>
    </submittedName>
</protein>
<dbReference type="AlphaFoldDB" id="A0A164SE40"/>
<sequence length="366" mass="42304">MAFLVELHEAAQELIRAQGIQVICPRPAFKEPVEGVLLPEIEIEDKITRIAITFNYAEPIEIGHTGSTLVDCEFEVQDLNKFMHDFPFNIYGGGFDQRLHAIFPTRNDDCNNLTPDLIVEAEHYILVVEFTTVRSDVRPTYVDAITIKRTKYYDALANRLTDKPIVFGIIVCGARNLLTNLPLSQNTVDELCYRFKVAREVMMEASRKGYGEQLIKTERTERQNKARNIISSIHFDWALTSGHFPVMTQAMYDNWRNRPYDAKYIRNCISYYEDVAREDLIKNHYTIPELTMAERTERNVSDCKRAVDEFLKETNKKDDTTQSNFITKSICPISHTHTQSPSHQYVKCIFVNNQCIFPAIATTRKR</sequence>